<protein>
    <recommendedName>
        <fullName evidence="2">1-acylglycerol-3-phosphate O-acyltransferase</fullName>
        <ecNumber evidence="2">2.3.1.51</ecNumber>
    </recommendedName>
</protein>
<dbReference type="SMART" id="SM00563">
    <property type="entry name" value="PlsC"/>
    <property type="match status" value="1"/>
</dbReference>
<keyword evidence="7" id="KW-1185">Reference proteome</keyword>
<dbReference type="PANTHER" id="PTHR10434">
    <property type="entry name" value="1-ACYL-SN-GLYCEROL-3-PHOSPHATE ACYLTRANSFERASE"/>
    <property type="match status" value="1"/>
</dbReference>
<dbReference type="OrthoDB" id="202234at2759"/>
<dbReference type="STRING" id="51028.A0A158Q9M6"/>
<evidence type="ECO:0000256" key="2">
    <source>
        <dbReference type="ARBA" id="ARBA00013211"/>
    </source>
</evidence>
<sequence length="170" mass="19439">MWTGITYDIRGKERLNTGKPFIMVVNHQCRSVFVDRFNHKKALQSLTKCADNILSKNLSVVVFPEGTRNHEGGMLTFKKGAFNIAVQAKVPVIPCVISSYRAFYDKEGKFFKTYGHLVVEIMSPVSTDELALEDVPGLTERIRYDMMKTFERISRVAEEKQKELETKKNA</sequence>
<reference evidence="6 7" key="2">
    <citation type="submission" date="2018-10" db="EMBL/GenBank/DDBJ databases">
        <authorList>
            <consortium name="Pathogen Informatics"/>
        </authorList>
    </citation>
    <scope>NUCLEOTIDE SEQUENCE [LARGE SCALE GENOMIC DNA]</scope>
</reference>
<proteinExistence type="predicted"/>
<keyword evidence="3" id="KW-0808">Transferase</keyword>
<evidence type="ECO:0000256" key="1">
    <source>
        <dbReference type="ARBA" id="ARBA00004728"/>
    </source>
</evidence>
<dbReference type="AlphaFoldDB" id="A0A158Q9M6"/>
<dbReference type="InterPro" id="IPR002123">
    <property type="entry name" value="Plipid/glycerol_acylTrfase"/>
</dbReference>
<dbReference type="Pfam" id="PF01553">
    <property type="entry name" value="Acyltransferase"/>
    <property type="match status" value="1"/>
</dbReference>
<dbReference type="Proteomes" id="UP000274131">
    <property type="component" value="Unassembled WGS sequence"/>
</dbReference>
<dbReference type="GO" id="GO:0006654">
    <property type="term" value="P:phosphatidic acid biosynthetic process"/>
    <property type="evidence" value="ECO:0007669"/>
    <property type="project" value="TreeGrafter"/>
</dbReference>
<dbReference type="EC" id="2.3.1.51" evidence="2"/>
<dbReference type="GO" id="GO:0005783">
    <property type="term" value="C:endoplasmic reticulum"/>
    <property type="evidence" value="ECO:0007669"/>
    <property type="project" value="TreeGrafter"/>
</dbReference>
<dbReference type="EMBL" id="UXUI01007340">
    <property type="protein sequence ID" value="VDD87083.1"/>
    <property type="molecule type" value="Genomic_DNA"/>
</dbReference>
<evidence type="ECO:0000259" key="5">
    <source>
        <dbReference type="SMART" id="SM00563"/>
    </source>
</evidence>
<evidence type="ECO:0000256" key="4">
    <source>
        <dbReference type="ARBA" id="ARBA00023315"/>
    </source>
</evidence>
<evidence type="ECO:0000313" key="7">
    <source>
        <dbReference type="Proteomes" id="UP000274131"/>
    </source>
</evidence>
<reference evidence="8" key="1">
    <citation type="submission" date="2016-04" db="UniProtKB">
        <authorList>
            <consortium name="WormBaseParasite"/>
        </authorList>
    </citation>
    <scope>IDENTIFICATION</scope>
</reference>
<feature type="domain" description="Phospholipid/glycerol acyltransferase" evidence="5">
    <location>
        <begin position="2"/>
        <end position="100"/>
    </location>
</feature>
<keyword evidence="4" id="KW-0012">Acyltransferase</keyword>
<gene>
    <name evidence="6" type="ORF">EVEC_LOCUS2226</name>
</gene>
<evidence type="ECO:0000313" key="6">
    <source>
        <dbReference type="EMBL" id="VDD87083.1"/>
    </source>
</evidence>
<name>A0A158Q9M6_ENTVE</name>
<organism evidence="8">
    <name type="scientific">Enterobius vermicularis</name>
    <name type="common">Human pinworm</name>
    <dbReference type="NCBI Taxonomy" id="51028"/>
    <lineage>
        <taxon>Eukaryota</taxon>
        <taxon>Metazoa</taxon>
        <taxon>Ecdysozoa</taxon>
        <taxon>Nematoda</taxon>
        <taxon>Chromadorea</taxon>
        <taxon>Rhabditida</taxon>
        <taxon>Spirurina</taxon>
        <taxon>Oxyuridomorpha</taxon>
        <taxon>Oxyuroidea</taxon>
        <taxon>Oxyuridae</taxon>
        <taxon>Enterobius</taxon>
    </lineage>
</organism>
<dbReference type="GO" id="GO:0003841">
    <property type="term" value="F:1-acylglycerol-3-phosphate O-acyltransferase activity"/>
    <property type="evidence" value="ECO:0007669"/>
    <property type="project" value="UniProtKB-EC"/>
</dbReference>
<accession>A0A158Q9M6</accession>
<dbReference type="SUPFAM" id="SSF69593">
    <property type="entry name" value="Glycerol-3-phosphate (1)-acyltransferase"/>
    <property type="match status" value="1"/>
</dbReference>
<evidence type="ECO:0000313" key="8">
    <source>
        <dbReference type="WBParaSite" id="EVEC_0000251801-mRNA-1"/>
    </source>
</evidence>
<evidence type="ECO:0000256" key="3">
    <source>
        <dbReference type="ARBA" id="ARBA00022679"/>
    </source>
</evidence>
<dbReference type="WBParaSite" id="EVEC_0000251801-mRNA-1">
    <property type="protein sequence ID" value="EVEC_0000251801-mRNA-1"/>
    <property type="gene ID" value="EVEC_0000251801"/>
</dbReference>
<dbReference type="CDD" id="cd07989">
    <property type="entry name" value="LPLAT_AGPAT-like"/>
    <property type="match status" value="1"/>
</dbReference>
<comment type="pathway">
    <text evidence="1">Phospholipid metabolism; CDP-diacylglycerol biosynthesis; CDP-diacylglycerol from sn-glycerol 3-phosphate: step 2/3.</text>
</comment>
<dbReference type="PANTHER" id="PTHR10434:SF11">
    <property type="entry name" value="1-ACYL-SN-GLYCEROL-3-PHOSPHATE ACYLTRANSFERASE"/>
    <property type="match status" value="1"/>
</dbReference>